<evidence type="ECO:0000313" key="3">
    <source>
        <dbReference type="Proteomes" id="UP000292346"/>
    </source>
</evidence>
<feature type="region of interest" description="Disordered" evidence="1">
    <location>
        <begin position="312"/>
        <end position="335"/>
    </location>
</feature>
<dbReference type="AlphaFoldDB" id="A0A4R0H789"/>
<evidence type="ECO:0008006" key="4">
    <source>
        <dbReference type="Google" id="ProtNLM"/>
    </source>
</evidence>
<dbReference type="Proteomes" id="UP000292346">
    <property type="component" value="Unassembled WGS sequence"/>
</dbReference>
<sequence>MERLGDGVRRRLARRMGRPLRHLDLMELGLQKYDVERLLRNGLLQHAHGRYVDGSLDQHLARAACAQAAHPKSVISHFTAADLTGLRVWTDRDRRPAANPIWLSCEPGRRRNLKRTDVVLHRAGLTAPDLQLHQGLWLTSDARTTVDIARELPLREAAVTVDHALSRSVSLAELEAVLERQHRWPGIRKAREAVALGDPRSESALESYARLVFADGGLPAPVLQAEFWDGHRWLSLRVDFWWPEFRTVGEADGLEKFEAATPSERRRLLRRSFERDQQLSDRGLEVVHFGWEDAVLRPGDLVHRFRAAFDRGSRRTDPAPTWRTAAPHPTRPAAA</sequence>
<name>A0A4R0H789_9ACTN</name>
<feature type="compositionally biased region" description="Low complexity" evidence="1">
    <location>
        <begin position="318"/>
        <end position="335"/>
    </location>
</feature>
<gene>
    <name evidence="2" type="ORF">E0H45_24780</name>
</gene>
<organism evidence="2 3">
    <name type="scientific">Kribbella soli</name>
    <dbReference type="NCBI Taxonomy" id="1124743"/>
    <lineage>
        <taxon>Bacteria</taxon>
        <taxon>Bacillati</taxon>
        <taxon>Actinomycetota</taxon>
        <taxon>Actinomycetes</taxon>
        <taxon>Propionibacteriales</taxon>
        <taxon>Kribbellaceae</taxon>
        <taxon>Kribbella</taxon>
    </lineage>
</organism>
<evidence type="ECO:0000313" key="2">
    <source>
        <dbReference type="EMBL" id="TCC05254.1"/>
    </source>
</evidence>
<proteinExistence type="predicted"/>
<evidence type="ECO:0000256" key="1">
    <source>
        <dbReference type="SAM" id="MobiDB-lite"/>
    </source>
</evidence>
<dbReference type="EMBL" id="SJJZ01000003">
    <property type="protein sequence ID" value="TCC05254.1"/>
    <property type="molecule type" value="Genomic_DNA"/>
</dbReference>
<protein>
    <recommendedName>
        <fullName evidence="4">Transcriptional regulator, AbiEi antitoxin, Type IV TA system</fullName>
    </recommendedName>
</protein>
<keyword evidence="3" id="KW-1185">Reference proteome</keyword>
<dbReference type="RefSeq" id="WP_131341504.1">
    <property type="nucleotide sequence ID" value="NZ_SJJZ01000003.1"/>
</dbReference>
<comment type="caution">
    <text evidence="2">The sequence shown here is derived from an EMBL/GenBank/DDBJ whole genome shotgun (WGS) entry which is preliminary data.</text>
</comment>
<reference evidence="2 3" key="1">
    <citation type="submission" date="2019-02" db="EMBL/GenBank/DDBJ databases">
        <title>Kribbella capetownensis sp. nov. and Kribbella speibonae sp. nov., isolated from soil.</title>
        <authorList>
            <person name="Curtis S.M."/>
            <person name="Norton I."/>
            <person name="Everest G.J."/>
            <person name="Meyers P.R."/>
        </authorList>
    </citation>
    <scope>NUCLEOTIDE SEQUENCE [LARGE SCALE GENOMIC DNA]</scope>
    <source>
        <strain evidence="2 3">KCTC 29219</strain>
    </source>
</reference>
<accession>A0A4R0H789</accession>
<dbReference type="OrthoDB" id="5143202at2"/>